<evidence type="ECO:0000313" key="3">
    <source>
        <dbReference type="Proteomes" id="UP000255697"/>
    </source>
</evidence>
<evidence type="ECO:0000259" key="1">
    <source>
        <dbReference type="SMART" id="SM00507"/>
    </source>
</evidence>
<keyword evidence="2" id="KW-0378">Hydrolase</keyword>
<dbReference type="GO" id="GO:0004519">
    <property type="term" value="F:endonuclease activity"/>
    <property type="evidence" value="ECO:0007669"/>
    <property type="project" value="UniProtKB-KW"/>
</dbReference>
<keyword evidence="3" id="KW-1185">Reference proteome</keyword>
<accession>A0A345AUK0</accession>
<proteinExistence type="predicted"/>
<evidence type="ECO:0000313" key="2">
    <source>
        <dbReference type="EMBL" id="AXF40583.1"/>
    </source>
</evidence>
<sequence length="278" mass="32379">MNYQRIYDELIDRARHRSIDKGEWHHIVPHSMGGSDDKSNLVHLTYREHYLAHVLLYKIHRNSQMAFALGRMSNSGVDRKCSSRTYAFAREAHSKAISEWSKEYMTNKTVLKNIETGEFGIHDVDSVDRSIWKGVNFGRKMAGIKGKTCFKDDEGNTYSLFVDDPKIKELGLKGVGNTTNATKAAAAKKKARPWYHKNSLPIYAQIVKAIPIFYDWYVKIYLHNIETFENPIKYWKDLNGITSGSRLYSRIFEEFEKGWTPDEKFYEVYNEINSNRKN</sequence>
<dbReference type="InterPro" id="IPR003615">
    <property type="entry name" value="HNH_nuc"/>
</dbReference>
<name>A0A345AUK0_9CAUD</name>
<organism evidence="2 3">
    <name type="scientific">Acinetobacter phage vB_ApiM_fHyAci03</name>
    <dbReference type="NCBI Taxonomy" id="2269366"/>
    <lineage>
        <taxon>Viruses</taxon>
        <taxon>Duplodnaviria</taxon>
        <taxon>Heunggongvirae</taxon>
        <taxon>Uroviricota</taxon>
        <taxon>Caudoviricetes</taxon>
        <taxon>Pantevenvirales</taxon>
        <taxon>Straboviridae</taxon>
        <taxon>Twarogvirinae</taxon>
        <taxon>Lazarusvirus</taxon>
        <taxon>Lazarusvirus fhyacithree</taxon>
    </lineage>
</organism>
<gene>
    <name evidence="2" type="ORF">Ac3_014</name>
</gene>
<reference evidence="3" key="1">
    <citation type="submission" date="2018-06" db="EMBL/GenBank/DDBJ databases">
        <title>Whole genome analysis of phage vB_ApiM_fHyAci03 infecting Acinetobacter pittii.</title>
        <authorList>
            <person name="Kiljunen S."/>
            <person name="Wicklund A."/>
            <person name="Skurnik M."/>
        </authorList>
    </citation>
    <scope>NUCLEOTIDE SEQUENCE [LARGE SCALE GENOMIC DNA]</scope>
</reference>
<dbReference type="Proteomes" id="UP000255697">
    <property type="component" value="Segment"/>
</dbReference>
<feature type="domain" description="HNH nuclease" evidence="1">
    <location>
        <begin position="5"/>
        <end position="50"/>
    </location>
</feature>
<keyword evidence="2" id="KW-0540">Nuclease</keyword>
<protein>
    <submittedName>
        <fullName evidence="2">Homing endonuclease</fullName>
    </submittedName>
</protein>
<keyword evidence="2" id="KW-0255">Endonuclease</keyword>
<dbReference type="SMART" id="SM00507">
    <property type="entry name" value="HNHc"/>
    <property type="match status" value="1"/>
</dbReference>
<dbReference type="EMBL" id="MH460829">
    <property type="protein sequence ID" value="AXF40583.1"/>
    <property type="molecule type" value="Genomic_DNA"/>
</dbReference>
<dbReference type="CDD" id="cd00085">
    <property type="entry name" value="HNHc"/>
    <property type="match status" value="1"/>
</dbReference>